<dbReference type="AlphaFoldDB" id="A0A975G9V6"/>
<protein>
    <submittedName>
        <fullName evidence="1">Uncharacterized protein</fullName>
    </submittedName>
</protein>
<name>A0A975G9V6_9BACT</name>
<dbReference type="Proteomes" id="UP000676169">
    <property type="component" value="Chromosome"/>
</dbReference>
<dbReference type="EMBL" id="CP073100">
    <property type="protein sequence ID" value="QUE51486.1"/>
    <property type="molecule type" value="Genomic_DNA"/>
</dbReference>
<keyword evidence="2" id="KW-1185">Reference proteome</keyword>
<dbReference type="KEGG" id="lamb:KBB96_00980"/>
<proteinExistence type="predicted"/>
<evidence type="ECO:0000313" key="2">
    <source>
        <dbReference type="Proteomes" id="UP000676169"/>
    </source>
</evidence>
<reference evidence="1" key="1">
    <citation type="submission" date="2021-04" db="EMBL/GenBank/DDBJ databases">
        <title>Luteolibacter sp. 32A isolated from the skin of an Anderson's salamander (Ambystoma andersonii).</title>
        <authorList>
            <person name="Spergser J."/>
            <person name="Busse H.-J."/>
        </authorList>
    </citation>
    <scope>NUCLEOTIDE SEQUENCE</scope>
    <source>
        <strain evidence="1">32A</strain>
    </source>
</reference>
<organism evidence="1 2">
    <name type="scientific">Luteolibacter ambystomatis</name>
    <dbReference type="NCBI Taxonomy" id="2824561"/>
    <lineage>
        <taxon>Bacteria</taxon>
        <taxon>Pseudomonadati</taxon>
        <taxon>Verrucomicrobiota</taxon>
        <taxon>Verrucomicrobiia</taxon>
        <taxon>Verrucomicrobiales</taxon>
        <taxon>Verrucomicrobiaceae</taxon>
        <taxon>Luteolibacter</taxon>
    </lineage>
</organism>
<dbReference type="RefSeq" id="WP_211631625.1">
    <property type="nucleotide sequence ID" value="NZ_CP073100.1"/>
</dbReference>
<gene>
    <name evidence="1" type="ORF">KBB96_00980</name>
</gene>
<evidence type="ECO:0000313" key="1">
    <source>
        <dbReference type="EMBL" id="QUE51486.1"/>
    </source>
</evidence>
<sequence>MPLIHSYTLVWPDGFDEDGCLIESKGWFNGLEIHIGDNRFRPVFYDPVRLSQEISDELLRDGIFSEPGLIVIASVTRMNIEAAIARMAESGELSRLFFNPDRPPE</sequence>
<accession>A0A975G9V6</accession>